<dbReference type="AlphaFoldDB" id="A0A1A9A932"/>
<dbReference type="Proteomes" id="UP000199385">
    <property type="component" value="Chromosome I"/>
</dbReference>
<evidence type="ECO:0000256" key="1">
    <source>
        <dbReference type="SAM" id="Phobius"/>
    </source>
</evidence>
<name>A0A1A9A932_9ACTN</name>
<proteinExistence type="predicted"/>
<feature type="transmembrane region" description="Helical" evidence="1">
    <location>
        <begin position="12"/>
        <end position="33"/>
    </location>
</feature>
<keyword evidence="1" id="KW-0472">Membrane</keyword>
<reference evidence="3" key="1">
    <citation type="submission" date="2016-06" db="EMBL/GenBank/DDBJ databases">
        <authorList>
            <person name="Varghese N."/>
            <person name="Submissions Spin"/>
        </authorList>
    </citation>
    <scope>NUCLEOTIDE SEQUENCE [LARGE SCALE GENOMIC DNA]</scope>
    <source>
        <strain evidence="3">DSM 44815</strain>
    </source>
</reference>
<sequence>MPRKKSHAGRTVVILLSVVALLLMCCCGGWFTYDGWWVPKQLQEQRRQIIVDAGAPSGFTGSGVVEGDRSATATYSLECERGVCPVNLAESLQTWLTDAGYSITVQEMRSCVADPGRPSCGV</sequence>
<dbReference type="EMBL" id="LT594323">
    <property type="protein sequence ID" value="SBT52677.1"/>
    <property type="molecule type" value="Genomic_DNA"/>
</dbReference>
<dbReference type="PATRIC" id="fig|261654.4.peg.5810"/>
<keyword evidence="1" id="KW-0812">Transmembrane</keyword>
<gene>
    <name evidence="2" type="ORF">GA0070611_5737</name>
</gene>
<evidence type="ECO:0000313" key="3">
    <source>
        <dbReference type="Proteomes" id="UP000199385"/>
    </source>
</evidence>
<keyword evidence="1" id="KW-1133">Transmembrane helix</keyword>
<accession>A0A1A9A932</accession>
<evidence type="ECO:0000313" key="2">
    <source>
        <dbReference type="EMBL" id="SBT52677.1"/>
    </source>
</evidence>
<keyword evidence="3" id="KW-1185">Reference proteome</keyword>
<organism evidence="2 3">
    <name type="scientific">Micromonospora auratinigra</name>
    <dbReference type="NCBI Taxonomy" id="261654"/>
    <lineage>
        <taxon>Bacteria</taxon>
        <taxon>Bacillati</taxon>
        <taxon>Actinomycetota</taxon>
        <taxon>Actinomycetes</taxon>
        <taxon>Micromonosporales</taxon>
        <taxon>Micromonosporaceae</taxon>
        <taxon>Micromonospora</taxon>
    </lineage>
</organism>
<protein>
    <submittedName>
        <fullName evidence="2">Uncharacterized protein</fullName>
    </submittedName>
</protein>